<dbReference type="InterPro" id="IPR057670">
    <property type="entry name" value="SH3_retrovirus"/>
</dbReference>
<organism evidence="4 5">
    <name type="scientific">Rhynchospora tenuis</name>
    <dbReference type="NCBI Taxonomy" id="198213"/>
    <lineage>
        <taxon>Eukaryota</taxon>
        <taxon>Viridiplantae</taxon>
        <taxon>Streptophyta</taxon>
        <taxon>Embryophyta</taxon>
        <taxon>Tracheophyta</taxon>
        <taxon>Spermatophyta</taxon>
        <taxon>Magnoliopsida</taxon>
        <taxon>Liliopsida</taxon>
        <taxon>Poales</taxon>
        <taxon>Cyperaceae</taxon>
        <taxon>Cyperoideae</taxon>
        <taxon>Rhynchosporeae</taxon>
        <taxon>Rhynchospora</taxon>
    </lineage>
</organism>
<evidence type="ECO:0000256" key="1">
    <source>
        <dbReference type="ARBA" id="ARBA00022679"/>
    </source>
</evidence>
<dbReference type="GO" id="GO:0016747">
    <property type="term" value="F:acyltransferase activity, transferring groups other than amino-acyl groups"/>
    <property type="evidence" value="ECO:0007669"/>
    <property type="project" value="UniProtKB-ARBA"/>
</dbReference>
<dbReference type="InterPro" id="IPR023213">
    <property type="entry name" value="CAT-like_dom_sf"/>
</dbReference>
<keyword evidence="1" id="KW-0808">Transferase</keyword>
<comment type="caution">
    <text evidence="4">The sequence shown here is derived from an EMBL/GenBank/DDBJ whole genome shotgun (WGS) entry which is preliminary data.</text>
</comment>
<evidence type="ECO:0000313" key="4">
    <source>
        <dbReference type="EMBL" id="KAJ3689366.1"/>
    </source>
</evidence>
<dbReference type="Proteomes" id="UP001210211">
    <property type="component" value="Unassembled WGS sequence"/>
</dbReference>
<sequence length="616" mass="67632">MSQERLVEGLPRIEGIEEVCRGCTAGKQRRVPFPKEAEFRASEILELIHGDLCGPITPPTTAGNRFFLLLVDDYSRYMWVVFMKSKDKALSAFKEVKQAIEVEKNAKIKAFRTDRGGEFRSDEFVAYCKTMGIKRHLTAPYSPQQNGVVERRNQTVMGMARRYEKGSKAYRVYNSSTKKVMVTRDAIFEEDKAWDWLHTGPVERLFFFPYHHPTSHFLSTSLQSLTSSLSLTLQRFHLLTCHVSTSPSDPAQYIFSPSSSNSIALTIAESDGSTDFEELISSNPRDLSKLDPLVPQLGKLDDGTAALAALQITIFPNQGICIGVSIHHVVCDDSASIHFVKSWAAACRDNGFDSESAPVLPIHDRAVVADPNGLYFKSLSEMRELASNGPPPPPPDLSVKPPALFMATFSLSREQIDRLKQGVADTAASSGVPVHSSSFTVACAYAWICLLKCQGENPSKETTHLLFSVDCRARLTPPVPVQYFGNCLRPCFVEAGVKDLLSENGVVSGAIEIGKSIKGLENGVLDGAELWLKKILSILPNQPMSIGGSPRFRVYDVDFGFGKPKKVEMVSIAKTPGTVSLSESGTEEGGIEIGVVLPRDETERLSSCFLGGLKLI</sequence>
<dbReference type="SUPFAM" id="SSF53098">
    <property type="entry name" value="Ribonuclease H-like"/>
    <property type="match status" value="1"/>
</dbReference>
<proteinExistence type="predicted"/>
<dbReference type="PANTHER" id="PTHR31625">
    <property type="match status" value="1"/>
</dbReference>
<dbReference type="EMBL" id="JAMRDG010000002">
    <property type="protein sequence ID" value="KAJ3689366.1"/>
    <property type="molecule type" value="Genomic_DNA"/>
</dbReference>
<protein>
    <recommendedName>
        <fullName evidence="3">Integrase catalytic domain-containing protein</fullName>
    </recommendedName>
</protein>
<dbReference type="Pfam" id="PF25597">
    <property type="entry name" value="SH3_retrovirus"/>
    <property type="match status" value="1"/>
</dbReference>
<dbReference type="GO" id="GO:0015074">
    <property type="term" value="P:DNA integration"/>
    <property type="evidence" value="ECO:0007669"/>
    <property type="project" value="InterPro"/>
</dbReference>
<evidence type="ECO:0000256" key="2">
    <source>
        <dbReference type="ARBA" id="ARBA00023315"/>
    </source>
</evidence>
<keyword evidence="5" id="KW-1185">Reference proteome</keyword>
<dbReference type="Gene3D" id="3.30.559.10">
    <property type="entry name" value="Chloramphenicol acetyltransferase-like domain"/>
    <property type="match status" value="2"/>
</dbReference>
<dbReference type="InterPro" id="IPR012337">
    <property type="entry name" value="RNaseH-like_sf"/>
</dbReference>
<dbReference type="Gene3D" id="3.30.420.10">
    <property type="entry name" value="Ribonuclease H-like superfamily/Ribonuclease H"/>
    <property type="match status" value="1"/>
</dbReference>
<keyword evidence="2" id="KW-0012">Acyltransferase</keyword>
<dbReference type="InterPro" id="IPR036397">
    <property type="entry name" value="RNaseH_sf"/>
</dbReference>
<dbReference type="GO" id="GO:0003676">
    <property type="term" value="F:nucleic acid binding"/>
    <property type="evidence" value="ECO:0007669"/>
    <property type="project" value="InterPro"/>
</dbReference>
<evidence type="ECO:0000313" key="5">
    <source>
        <dbReference type="Proteomes" id="UP001210211"/>
    </source>
</evidence>
<dbReference type="PROSITE" id="PS50994">
    <property type="entry name" value="INTEGRASE"/>
    <property type="match status" value="1"/>
</dbReference>
<feature type="domain" description="Integrase catalytic" evidence="3">
    <location>
        <begin position="30"/>
        <end position="209"/>
    </location>
</feature>
<dbReference type="Pfam" id="PF00665">
    <property type="entry name" value="rve"/>
    <property type="match status" value="1"/>
</dbReference>
<gene>
    <name evidence="4" type="ORF">LUZ61_018530</name>
</gene>
<dbReference type="Pfam" id="PF02458">
    <property type="entry name" value="Transferase"/>
    <property type="match status" value="1"/>
</dbReference>
<dbReference type="InterPro" id="IPR051504">
    <property type="entry name" value="Plant_metabolite_acyltrans"/>
</dbReference>
<dbReference type="AlphaFoldDB" id="A0AAD5Z9L0"/>
<evidence type="ECO:0000259" key="3">
    <source>
        <dbReference type="PROSITE" id="PS50994"/>
    </source>
</evidence>
<reference evidence="4 5" key="1">
    <citation type="journal article" date="2022" name="Cell">
        <title>Repeat-based holocentromeres influence genome architecture and karyotype evolution.</title>
        <authorList>
            <person name="Hofstatter P.G."/>
            <person name="Thangavel G."/>
            <person name="Lux T."/>
            <person name="Neumann P."/>
            <person name="Vondrak T."/>
            <person name="Novak P."/>
            <person name="Zhang M."/>
            <person name="Costa L."/>
            <person name="Castellani M."/>
            <person name="Scott A."/>
            <person name="Toegelov H."/>
            <person name="Fuchs J."/>
            <person name="Mata-Sucre Y."/>
            <person name="Dias Y."/>
            <person name="Vanzela A.L.L."/>
            <person name="Huettel B."/>
            <person name="Almeida C.C.S."/>
            <person name="Simkova H."/>
            <person name="Souza G."/>
            <person name="Pedrosa-Harand A."/>
            <person name="Macas J."/>
            <person name="Mayer K.F.X."/>
            <person name="Houben A."/>
            <person name="Marques A."/>
        </authorList>
    </citation>
    <scope>NUCLEOTIDE SEQUENCE [LARGE SCALE GENOMIC DNA]</scope>
    <source>
        <strain evidence="4">RhyTen1mFocal</strain>
    </source>
</reference>
<name>A0AAD5Z9L0_9POAL</name>
<accession>A0AAD5Z9L0</accession>
<dbReference type="InterPro" id="IPR001584">
    <property type="entry name" value="Integrase_cat-core"/>
</dbReference>